<evidence type="ECO:0000313" key="14">
    <source>
        <dbReference type="EMBL" id="QNG71064.1"/>
    </source>
</evidence>
<keyword evidence="3" id="KW-0963">Cytoplasm</keyword>
<feature type="repeat" description="TPR" evidence="11">
    <location>
        <begin position="254"/>
        <end position="287"/>
    </location>
</feature>
<protein>
    <submittedName>
        <fullName evidence="14">HSP70-HSP90 organizing protein</fullName>
    </submittedName>
</protein>
<keyword evidence="4" id="KW-0597">Phosphoprotein</keyword>
<dbReference type="Pfam" id="PF17830">
    <property type="entry name" value="STI1-HOP_DP"/>
    <property type="match status" value="2"/>
</dbReference>
<keyword evidence="10" id="KW-0539">Nucleus</keyword>
<name>A0A7G7P0C8_CLOEH</name>
<evidence type="ECO:0000256" key="8">
    <source>
        <dbReference type="ARBA" id="ARBA00023016"/>
    </source>
</evidence>
<dbReference type="InterPro" id="IPR041243">
    <property type="entry name" value="STI1/HOP_DP"/>
</dbReference>
<dbReference type="Pfam" id="PF00515">
    <property type="entry name" value="TPR_1"/>
    <property type="match status" value="1"/>
</dbReference>
<evidence type="ECO:0000256" key="11">
    <source>
        <dbReference type="PROSITE-ProRule" id="PRU00339"/>
    </source>
</evidence>
<evidence type="ECO:0000259" key="13">
    <source>
        <dbReference type="SMART" id="SM00727"/>
    </source>
</evidence>
<dbReference type="Pfam" id="PF07719">
    <property type="entry name" value="TPR_2"/>
    <property type="match status" value="1"/>
</dbReference>
<keyword evidence="9" id="KW-0143">Chaperone</keyword>
<dbReference type="SMR" id="A0A7G7P0C8"/>
<dbReference type="GO" id="GO:0005634">
    <property type="term" value="C:nucleus"/>
    <property type="evidence" value="ECO:0007669"/>
    <property type="project" value="UniProtKB-SubCell"/>
</dbReference>
<dbReference type="PANTHER" id="PTHR22904">
    <property type="entry name" value="TPR REPEAT CONTAINING PROTEIN"/>
    <property type="match status" value="1"/>
</dbReference>
<dbReference type="GO" id="GO:0051879">
    <property type="term" value="F:Hsp90 protein binding"/>
    <property type="evidence" value="ECO:0007669"/>
    <property type="project" value="TreeGrafter"/>
</dbReference>
<feature type="repeat" description="TPR" evidence="11">
    <location>
        <begin position="393"/>
        <end position="426"/>
    </location>
</feature>
<dbReference type="FunFam" id="1.25.40.10:FF:000102">
    <property type="entry name" value="hsp70-Hsp90 organizing protein 3-like"/>
    <property type="match status" value="1"/>
</dbReference>
<evidence type="ECO:0000256" key="6">
    <source>
        <dbReference type="ARBA" id="ARBA00022803"/>
    </source>
</evidence>
<organism evidence="14">
    <name type="scientific">Closterium ehrenbergii</name>
    <name type="common">Green alga</name>
    <dbReference type="NCBI Taxonomy" id="102165"/>
    <lineage>
        <taxon>Eukaryota</taxon>
        <taxon>Viridiplantae</taxon>
        <taxon>Streptophyta</taxon>
        <taxon>Zygnematophyceae</taxon>
        <taxon>Zygnematophycidae</taxon>
        <taxon>Desmidiales</taxon>
        <taxon>Closteriaceae</taxon>
        <taxon>Closterium</taxon>
    </lineage>
</organism>
<dbReference type="FunFam" id="1.10.260.100:FF:000002">
    <property type="entry name" value="Stress-induced-phosphoprotein 1 (Hsp70/Hsp90-organizing)"/>
    <property type="match status" value="1"/>
</dbReference>
<dbReference type="PANTHER" id="PTHR22904:SF533">
    <property type="entry name" value="HSP70-HSP90 ORGANIZING PROTEIN 3"/>
    <property type="match status" value="1"/>
</dbReference>
<dbReference type="InterPro" id="IPR019734">
    <property type="entry name" value="TPR_rpt"/>
</dbReference>
<feature type="repeat" description="TPR" evidence="11">
    <location>
        <begin position="2"/>
        <end position="35"/>
    </location>
</feature>
<dbReference type="SMART" id="SM00028">
    <property type="entry name" value="TPR"/>
    <property type="match status" value="9"/>
</dbReference>
<dbReference type="InterPro" id="IPR013105">
    <property type="entry name" value="TPR_2"/>
</dbReference>
<evidence type="ECO:0000256" key="1">
    <source>
        <dbReference type="ARBA" id="ARBA00004123"/>
    </source>
</evidence>
<evidence type="ECO:0000256" key="7">
    <source>
        <dbReference type="ARBA" id="ARBA00022990"/>
    </source>
</evidence>
<reference evidence="14" key="1">
    <citation type="journal article" date="2020" name="Cell Stress Chaperones">
        <title>Molecular cloning of heat shock protein 70 and HOP from the freshwater green algae Closterium ehrenbergii and their responses to stress.</title>
        <authorList>
            <person name="Abassi S."/>
            <person name="Wang H."/>
            <person name="Ki J.S."/>
        </authorList>
    </citation>
    <scope>NUCLEOTIDE SEQUENCE</scope>
</reference>
<dbReference type="Pfam" id="PF13414">
    <property type="entry name" value="TPR_11"/>
    <property type="match status" value="1"/>
</dbReference>
<dbReference type="GO" id="GO:0005737">
    <property type="term" value="C:cytoplasm"/>
    <property type="evidence" value="ECO:0007669"/>
    <property type="project" value="UniProtKB-SubCell"/>
</dbReference>
<comment type="subcellular location">
    <subcellularLocation>
        <location evidence="2">Cytoplasm</location>
    </subcellularLocation>
    <subcellularLocation>
        <location evidence="1">Nucleus</location>
    </subcellularLocation>
</comment>
<dbReference type="Pfam" id="PF13424">
    <property type="entry name" value="TPR_12"/>
    <property type="match status" value="1"/>
</dbReference>
<feature type="repeat" description="TPR" evidence="11">
    <location>
        <begin position="70"/>
        <end position="103"/>
    </location>
</feature>
<dbReference type="PROSITE" id="PS50005">
    <property type="entry name" value="TPR"/>
    <property type="match status" value="5"/>
</dbReference>
<keyword evidence="7" id="KW-0007">Acetylation</keyword>
<feature type="region of interest" description="Disordered" evidence="12">
    <location>
        <begin position="201"/>
        <end position="256"/>
    </location>
</feature>
<dbReference type="SUPFAM" id="SSF48452">
    <property type="entry name" value="TPR-like"/>
    <property type="match status" value="3"/>
</dbReference>
<dbReference type="Gene3D" id="1.25.40.10">
    <property type="entry name" value="Tetratricopeptide repeat domain"/>
    <property type="match status" value="3"/>
</dbReference>
<evidence type="ECO:0000256" key="4">
    <source>
        <dbReference type="ARBA" id="ARBA00022553"/>
    </source>
</evidence>
<sequence>MADEAKAKGNAAFSAGNFEEAIKHFSDAIALAPANHVLYSNRSAAYASLHKYTEALADAEKTVELKPDWPKGYSRLGAAQHGLHQYDAAVEAYERGLKLDPNNEVLKTGLADARKAKEQEESGGAGGGNPLGKAFQGPEFWARLHADPRTRAYLNDDKFRGTLSAVQNNPNLLNMYLNDPRMMEVLGVALGINIRTAASPEEAATYAAQESDQTKPESKPEPRPEPTPERTPEPEPMEVVTEEEREAKGRREEAVREKELGNAAYKRKEFEAALEHYGMAIELDDTDITFLTNRAAVYLEMGKYEECISDCDRAVERGREVHADYKLIARALTRKGTALVKMAKTAKDYEPAIAAFNKALTEHRNPDTLKRLNEAERARKELEQQEYFSPEMGEEEREKGNEMFKEHKYPEAVKHYSEAIKRNPKDVKAYSNRAAAYIKLGAMPEGKRDAEKCIDLDPQFVKGYLRKGAAEFFMKEYDKAMETYREGLKVEPGNQELMEGIQSCVSQISKANRGDISPEELKERQAKAMQDPDIQAILTDPIMRQVLQDFQENPQAALQHQKNPMVMAKIQKLVAAGIVQVR</sequence>
<keyword evidence="8" id="KW-0346">Stress response</keyword>
<evidence type="ECO:0000256" key="9">
    <source>
        <dbReference type="ARBA" id="ARBA00023186"/>
    </source>
</evidence>
<dbReference type="InterPro" id="IPR011990">
    <property type="entry name" value="TPR-like_helical_dom_sf"/>
</dbReference>
<feature type="domain" description="STI1" evidence="13">
    <location>
        <begin position="147"/>
        <end position="186"/>
    </location>
</feature>
<feature type="repeat" description="TPR" evidence="11">
    <location>
        <begin position="461"/>
        <end position="494"/>
    </location>
</feature>
<keyword evidence="5" id="KW-0677">Repeat</keyword>
<dbReference type="PROSITE" id="PS50293">
    <property type="entry name" value="TPR_REGION"/>
    <property type="match status" value="1"/>
</dbReference>
<feature type="domain" description="STI1" evidence="13">
    <location>
        <begin position="531"/>
        <end position="570"/>
    </location>
</feature>
<evidence type="ECO:0000256" key="5">
    <source>
        <dbReference type="ARBA" id="ARBA00022737"/>
    </source>
</evidence>
<dbReference type="Pfam" id="PF13181">
    <property type="entry name" value="TPR_8"/>
    <property type="match status" value="1"/>
</dbReference>
<keyword evidence="6 11" id="KW-0802">TPR repeat</keyword>
<dbReference type="FunFam" id="1.25.40.10:FF:000020">
    <property type="entry name" value="Stress-induced phosphoprotein 1"/>
    <property type="match status" value="1"/>
</dbReference>
<dbReference type="FunFam" id="1.25.40.10:FF:000010">
    <property type="entry name" value="Stress-induced phosphoprotein 1"/>
    <property type="match status" value="1"/>
</dbReference>
<dbReference type="FunFam" id="1.10.260.100:FF:000004">
    <property type="entry name" value="Putative stress-induced-phosphoprotein 1"/>
    <property type="match status" value="1"/>
</dbReference>
<dbReference type="AlphaFoldDB" id="A0A7G7P0C8"/>
<evidence type="ECO:0000256" key="10">
    <source>
        <dbReference type="ARBA" id="ARBA00023242"/>
    </source>
</evidence>
<evidence type="ECO:0000256" key="2">
    <source>
        <dbReference type="ARBA" id="ARBA00004496"/>
    </source>
</evidence>
<dbReference type="InterPro" id="IPR006636">
    <property type="entry name" value="STI1_HS-bd"/>
</dbReference>
<dbReference type="Gene3D" id="1.10.260.100">
    <property type="match status" value="2"/>
</dbReference>
<proteinExistence type="evidence at transcript level"/>
<accession>A0A7G7P0C8</accession>
<dbReference type="SMART" id="SM00727">
    <property type="entry name" value="STI1"/>
    <property type="match status" value="2"/>
</dbReference>
<feature type="compositionally biased region" description="Basic and acidic residues" evidence="12">
    <location>
        <begin position="212"/>
        <end position="233"/>
    </location>
</feature>
<dbReference type="EMBL" id="MT324119">
    <property type="protein sequence ID" value="QNG71064.1"/>
    <property type="molecule type" value="mRNA"/>
</dbReference>
<feature type="compositionally biased region" description="Basic and acidic residues" evidence="12">
    <location>
        <begin position="245"/>
        <end position="256"/>
    </location>
</feature>
<evidence type="ECO:0000256" key="3">
    <source>
        <dbReference type="ARBA" id="ARBA00022490"/>
    </source>
</evidence>
<evidence type="ECO:0000256" key="12">
    <source>
        <dbReference type="SAM" id="MobiDB-lite"/>
    </source>
</evidence>